<dbReference type="GO" id="GO:0003684">
    <property type="term" value="F:damaged DNA binding"/>
    <property type="evidence" value="ECO:0007669"/>
    <property type="project" value="TreeGrafter"/>
</dbReference>
<dbReference type="AlphaFoldDB" id="A0A2G8S611"/>
<dbReference type="Pfam" id="PF08573">
    <property type="entry name" value="SAE2"/>
    <property type="match status" value="1"/>
</dbReference>
<feature type="region of interest" description="Disordered" evidence="4">
    <location>
        <begin position="403"/>
        <end position="510"/>
    </location>
</feature>
<organism evidence="6 7">
    <name type="scientific">Ganoderma sinense ZZ0214-1</name>
    <dbReference type="NCBI Taxonomy" id="1077348"/>
    <lineage>
        <taxon>Eukaryota</taxon>
        <taxon>Fungi</taxon>
        <taxon>Dikarya</taxon>
        <taxon>Basidiomycota</taxon>
        <taxon>Agaricomycotina</taxon>
        <taxon>Agaricomycetes</taxon>
        <taxon>Polyporales</taxon>
        <taxon>Polyporaceae</taxon>
        <taxon>Ganoderma</taxon>
    </lineage>
</organism>
<dbReference type="GO" id="GO:0010792">
    <property type="term" value="P:DNA double-strand break processing involved in repair via single-strand annealing"/>
    <property type="evidence" value="ECO:0007669"/>
    <property type="project" value="TreeGrafter"/>
</dbReference>
<evidence type="ECO:0000256" key="2">
    <source>
        <dbReference type="ARBA" id="ARBA00022763"/>
    </source>
</evidence>
<feature type="compositionally biased region" description="Basic and acidic residues" evidence="4">
    <location>
        <begin position="138"/>
        <end position="157"/>
    </location>
</feature>
<dbReference type="Proteomes" id="UP000230002">
    <property type="component" value="Unassembled WGS sequence"/>
</dbReference>
<evidence type="ECO:0000313" key="7">
    <source>
        <dbReference type="Proteomes" id="UP000230002"/>
    </source>
</evidence>
<feature type="region of interest" description="Disordered" evidence="4">
    <location>
        <begin position="138"/>
        <end position="167"/>
    </location>
</feature>
<dbReference type="EMBL" id="AYKW01000023">
    <property type="protein sequence ID" value="PIL29177.1"/>
    <property type="molecule type" value="Genomic_DNA"/>
</dbReference>
<feature type="compositionally biased region" description="Polar residues" evidence="4">
    <location>
        <begin position="374"/>
        <end position="388"/>
    </location>
</feature>
<protein>
    <recommendedName>
        <fullName evidence="5">DNA endonuclease activator Ctp1 C-terminal domain-containing protein</fullName>
    </recommendedName>
</protein>
<comment type="caution">
    <text evidence="6">The sequence shown here is derived from an EMBL/GenBank/DDBJ whole genome shotgun (WGS) entry which is preliminary data.</text>
</comment>
<keyword evidence="7" id="KW-1185">Reference proteome</keyword>
<dbReference type="InterPro" id="IPR013882">
    <property type="entry name" value="Ctp1_C"/>
</dbReference>
<feature type="compositionally biased region" description="Low complexity" evidence="4">
    <location>
        <begin position="285"/>
        <end position="298"/>
    </location>
</feature>
<dbReference type="PANTHER" id="PTHR15107">
    <property type="entry name" value="RETINOBLASTOMA BINDING PROTEIN 8"/>
    <property type="match status" value="1"/>
</dbReference>
<feature type="region of interest" description="Disordered" evidence="4">
    <location>
        <begin position="585"/>
        <end position="607"/>
    </location>
</feature>
<evidence type="ECO:0000313" key="6">
    <source>
        <dbReference type="EMBL" id="PIL29177.1"/>
    </source>
</evidence>
<dbReference type="PANTHER" id="PTHR15107:SF0">
    <property type="entry name" value="DNA ENDONUCLEASE ACTIVATOR CTP1 C-TERMINAL DOMAIN-CONTAINING PROTEIN"/>
    <property type="match status" value="1"/>
</dbReference>
<gene>
    <name evidence="6" type="ORF">GSI_09226</name>
</gene>
<accession>A0A2G8S611</accession>
<evidence type="ECO:0000256" key="4">
    <source>
        <dbReference type="SAM" id="MobiDB-lite"/>
    </source>
</evidence>
<dbReference type="InterPro" id="IPR033316">
    <property type="entry name" value="RBBP8-like"/>
</dbReference>
<sequence length="691" mass="76464">MPKLELHNLKDTTNPQSKQIQFLENKVNRLRWVNDDLNKQVFNAVQRGHRLAAKLGYEDLNAAEAALATQAGGEASQLEQLSQRSSEELASHVQALQSELVSHVHLSKTTLSALEDALAELSVMREENEKLREELAKARVERKSEDAARKGRERQPDPGEVPSSPSKSVELAFVQAEFAALQDKYAALRKAKQESDDKHAKDYRQWKEFKQWFCSEELKKAERHSKRRKLNPPGDEEEQDDITLKVVDNPKGKAYDRVRRVMASGSVVLSKLPPLEPISSPAKPSVLASRNLNSSSSSPPFEVATPSKPGDIPFLPLQLAGRNPSVVIPSAEMPGSSDTESDSQPVGFLYPSQLNVTEVPPTVPLKRPRRPGQDSGSSDTEAESQSAVTFLFPSQIVPLTPAQVSGMTFKPSQDIRRAQQPLTPVSVVRPQAGKLRRKSSPPAGMLPPPSSPSTRDSFHRSLRAASESKGRIPETPTSRPVKKGKERATENDENAPSSTNAASSAKTPGDYSIYKGRGRYGPQAQAAKQTINAMFEIDPGRNGGVDFQFEEVVRDKEKRKGMHGGDCECCRDYYNAIGTLPARPKAPMWRSPESSPSKKPVRISFEDGGDVENETTAIKHHKNAISRHRQQWERAKTPPGYWNIGFPSTQEVAAMNAEAARMHERKRAVVAEEAEALFEFSFNVKRARKIC</sequence>
<evidence type="ECO:0000259" key="5">
    <source>
        <dbReference type="Pfam" id="PF08573"/>
    </source>
</evidence>
<reference evidence="6 7" key="1">
    <citation type="journal article" date="2015" name="Sci. Rep.">
        <title>Chromosome-level genome map provides insights into diverse defense mechanisms in the medicinal fungus Ganoderma sinense.</title>
        <authorList>
            <person name="Zhu Y."/>
            <person name="Xu J."/>
            <person name="Sun C."/>
            <person name="Zhou S."/>
            <person name="Xu H."/>
            <person name="Nelson D.R."/>
            <person name="Qian J."/>
            <person name="Song J."/>
            <person name="Luo H."/>
            <person name="Xiang L."/>
            <person name="Li Y."/>
            <person name="Xu Z."/>
            <person name="Ji A."/>
            <person name="Wang L."/>
            <person name="Lu S."/>
            <person name="Hayward A."/>
            <person name="Sun W."/>
            <person name="Li X."/>
            <person name="Schwartz D.C."/>
            <person name="Wang Y."/>
            <person name="Chen S."/>
        </authorList>
    </citation>
    <scope>NUCLEOTIDE SEQUENCE [LARGE SCALE GENOMIC DNA]</scope>
    <source>
        <strain evidence="6 7">ZZ0214-1</strain>
    </source>
</reference>
<feature type="region of interest" description="Disordered" evidence="4">
    <location>
        <begin position="220"/>
        <end position="248"/>
    </location>
</feature>
<dbReference type="GO" id="GO:0005634">
    <property type="term" value="C:nucleus"/>
    <property type="evidence" value="ECO:0007669"/>
    <property type="project" value="UniProtKB-SubCell"/>
</dbReference>
<feature type="domain" description="DNA endonuclease activator Ctp1 C-terminal" evidence="5">
    <location>
        <begin position="548"/>
        <end position="651"/>
    </location>
</feature>
<comment type="subcellular location">
    <subcellularLocation>
        <location evidence="1">Nucleus</location>
    </subcellularLocation>
</comment>
<evidence type="ECO:0000256" key="3">
    <source>
        <dbReference type="ARBA" id="ARBA00023242"/>
    </source>
</evidence>
<dbReference type="STRING" id="1077348.A0A2G8S611"/>
<name>A0A2G8S611_9APHY</name>
<keyword evidence="3" id="KW-0539">Nucleus</keyword>
<evidence type="ECO:0000256" key="1">
    <source>
        <dbReference type="ARBA" id="ARBA00004123"/>
    </source>
</evidence>
<feature type="compositionally biased region" description="Low complexity" evidence="4">
    <location>
        <begin position="494"/>
        <end position="508"/>
    </location>
</feature>
<proteinExistence type="predicted"/>
<feature type="compositionally biased region" description="Basic residues" evidence="4">
    <location>
        <begin position="221"/>
        <end position="230"/>
    </location>
</feature>
<feature type="region of interest" description="Disordered" evidence="4">
    <location>
        <begin position="272"/>
        <end position="389"/>
    </location>
</feature>
<dbReference type="OrthoDB" id="5801062at2759"/>
<keyword evidence="2" id="KW-0227">DNA damage</keyword>